<organism evidence="1 2">
    <name type="scientific">Cryptosporangium japonicum</name>
    <dbReference type="NCBI Taxonomy" id="80872"/>
    <lineage>
        <taxon>Bacteria</taxon>
        <taxon>Bacillati</taxon>
        <taxon>Actinomycetota</taxon>
        <taxon>Actinomycetes</taxon>
        <taxon>Cryptosporangiales</taxon>
        <taxon>Cryptosporangiaceae</taxon>
        <taxon>Cryptosporangium</taxon>
    </lineage>
</organism>
<evidence type="ECO:0000313" key="1">
    <source>
        <dbReference type="EMBL" id="GAA0236297.1"/>
    </source>
</evidence>
<proteinExistence type="predicted"/>
<reference evidence="1 2" key="1">
    <citation type="journal article" date="2019" name="Int. J. Syst. Evol. Microbiol.">
        <title>The Global Catalogue of Microorganisms (GCM) 10K type strain sequencing project: providing services to taxonomists for standard genome sequencing and annotation.</title>
        <authorList>
            <consortium name="The Broad Institute Genomics Platform"/>
            <consortium name="The Broad Institute Genome Sequencing Center for Infectious Disease"/>
            <person name="Wu L."/>
            <person name="Ma J."/>
        </authorList>
    </citation>
    <scope>NUCLEOTIDE SEQUENCE [LARGE SCALE GENOMIC DNA]</scope>
    <source>
        <strain evidence="1 2">JCM 10425</strain>
    </source>
</reference>
<dbReference type="InterPro" id="IPR021074">
    <property type="entry name" value="Formate_DH_dsu"/>
</dbReference>
<evidence type="ECO:0008006" key="3">
    <source>
        <dbReference type="Google" id="ProtNLM"/>
    </source>
</evidence>
<keyword evidence="2" id="KW-1185">Reference proteome</keyword>
<dbReference type="Proteomes" id="UP001500967">
    <property type="component" value="Unassembled WGS sequence"/>
</dbReference>
<dbReference type="Pfam" id="PF11390">
    <property type="entry name" value="FdsD"/>
    <property type="match status" value="1"/>
</dbReference>
<comment type="caution">
    <text evidence="1">The sequence shown here is derived from an EMBL/GenBank/DDBJ whole genome shotgun (WGS) entry which is preliminary data.</text>
</comment>
<dbReference type="RefSeq" id="WP_344648670.1">
    <property type="nucleotide sequence ID" value="NZ_BAAAGX010000008.1"/>
</dbReference>
<protein>
    <recommendedName>
        <fullName evidence="3">Formate dehydrogenase subunit delta</fullName>
    </recommendedName>
</protein>
<gene>
    <name evidence="1" type="ORF">GCM10009539_22010</name>
</gene>
<evidence type="ECO:0000313" key="2">
    <source>
        <dbReference type="Proteomes" id="UP001500967"/>
    </source>
</evidence>
<accession>A0ABN0U2A1</accession>
<sequence length="64" mass="7037">MVPELRLVNDIARQFGHLPDEAAADAVADHVRRFWDPRMRAHLLALADAGDLDPLPAAAAARLR</sequence>
<name>A0ABN0U2A1_9ACTN</name>
<dbReference type="EMBL" id="BAAAGX010000008">
    <property type="protein sequence ID" value="GAA0236297.1"/>
    <property type="molecule type" value="Genomic_DNA"/>
</dbReference>